<gene>
    <name evidence="7" type="primary">nbaC</name>
    <name evidence="8" type="ORF">TQ33_1986</name>
</gene>
<feature type="binding site" evidence="7">
    <location>
        <position position="61"/>
    </location>
    <ligand>
        <name>substrate</name>
    </ligand>
</feature>
<feature type="binding site" evidence="7">
    <location>
        <position position="131"/>
    </location>
    <ligand>
        <name>Fe cation</name>
        <dbReference type="ChEBI" id="CHEBI:24875"/>
        <label>2</label>
    </ligand>
</feature>
<dbReference type="GO" id="GO:0008198">
    <property type="term" value="F:ferrous iron binding"/>
    <property type="evidence" value="ECO:0007669"/>
    <property type="project" value="UniProtKB-UniRule"/>
</dbReference>
<reference evidence="8 9" key="1">
    <citation type="submission" date="2015-02" db="EMBL/GenBank/DDBJ databases">
        <title>Complete genome sequence of Kangiella geojedonensis strain YCS-5T.</title>
        <authorList>
            <person name="Kim K.M."/>
        </authorList>
    </citation>
    <scope>NUCLEOTIDE SEQUENCE [LARGE SCALE GENOMIC DNA]</scope>
    <source>
        <strain evidence="8 9">YCS-5</strain>
    </source>
</reference>
<feature type="binding site" evidence="7">
    <location>
        <position position="51"/>
    </location>
    <ligand>
        <name>O2</name>
        <dbReference type="ChEBI" id="CHEBI:15379"/>
    </ligand>
</feature>
<keyword evidence="6 7" id="KW-0408">Iron</keyword>
<feature type="binding site" evidence="7">
    <location>
        <position position="99"/>
    </location>
    <ligand>
        <name>Fe cation</name>
        <dbReference type="ChEBI" id="CHEBI:24875"/>
        <label>1</label>
        <note>catalytic</note>
    </ligand>
</feature>
<evidence type="ECO:0000256" key="1">
    <source>
        <dbReference type="ARBA" id="ARBA00002752"/>
    </source>
</evidence>
<evidence type="ECO:0000256" key="5">
    <source>
        <dbReference type="ARBA" id="ARBA00023002"/>
    </source>
</evidence>
<comment type="similarity">
    <text evidence="7">Belongs to the 3-HAO family.</text>
</comment>
<comment type="function">
    <text evidence="1 7">Catalyzes the oxidative ring opening of 3-hydroxyanthranilate to 2-amino-3-carboxymuconate semialdehyde, which spontaneously cyclizes to quinolinate.</text>
</comment>
<evidence type="ECO:0000256" key="2">
    <source>
        <dbReference type="ARBA" id="ARBA00022642"/>
    </source>
</evidence>
<feature type="binding site" evidence="7">
    <location>
        <position position="103"/>
    </location>
    <ligand>
        <name>substrate</name>
    </ligand>
</feature>
<sequence length="180" mass="21372">MSESLSKPVPPFNFQKWIDEHRHLLKPPVCNKQVFEQDDFIVMVVGGPNGRRDFHYDEGPEFFYQLEGEMELRTIQEGKRVDYPIKAGEIFLLPPKVPHSPVRFENSIGLVVERKRLDHEKDGLMWFCEKCDHKLYEEYFQLTNVEKDFLPVFERFLESEEHRTCSHCGEVMPKENKLDL</sequence>
<comment type="cofactor">
    <cofactor evidence="7">
        <name>Fe(2+)</name>
        <dbReference type="ChEBI" id="CHEBI:29033"/>
    </cofactor>
    <text evidence="7">Binds 2 Fe(2+) ions per subunit.</text>
</comment>
<protein>
    <recommendedName>
        <fullName evidence="7">3-hydroxyanthranilate 3,4-dioxygenase</fullName>
        <ecNumber evidence="7">1.13.11.6</ecNumber>
    </recommendedName>
    <alternativeName>
        <fullName evidence="7">3-hydroxyanthranilate oxygenase</fullName>
        <shortName evidence="7">3-HAO</shortName>
    </alternativeName>
    <alternativeName>
        <fullName evidence="7">3-hydroxyanthranilic acid dioxygenase</fullName>
        <shortName evidence="7">HAD</shortName>
    </alternativeName>
</protein>
<dbReference type="SUPFAM" id="SSF51182">
    <property type="entry name" value="RmlC-like cupins"/>
    <property type="match status" value="1"/>
</dbReference>
<dbReference type="PANTHER" id="PTHR15497">
    <property type="entry name" value="3-HYDROXYANTHRANILATE 3,4-DIOXYGENASE"/>
    <property type="match status" value="1"/>
</dbReference>
<keyword evidence="9" id="KW-1185">Reference proteome</keyword>
<dbReference type="NCBIfam" id="TIGR03037">
    <property type="entry name" value="anthran_nbaC"/>
    <property type="match status" value="1"/>
</dbReference>
<dbReference type="Proteomes" id="UP000034071">
    <property type="component" value="Chromosome"/>
</dbReference>
<dbReference type="InterPro" id="IPR010329">
    <property type="entry name" value="3hydroanth_dOase"/>
</dbReference>
<feature type="binding site" evidence="7">
    <location>
        <position position="113"/>
    </location>
    <ligand>
        <name>substrate</name>
    </ligand>
</feature>
<dbReference type="InterPro" id="IPR011051">
    <property type="entry name" value="RmlC_Cupin_sf"/>
</dbReference>
<dbReference type="RefSeq" id="WP_046561925.1">
    <property type="nucleotide sequence ID" value="NZ_CP010975.1"/>
</dbReference>
<dbReference type="PANTHER" id="PTHR15497:SF1">
    <property type="entry name" value="3-HYDROXYANTHRANILATE 3,4-DIOXYGENASE"/>
    <property type="match status" value="1"/>
</dbReference>
<dbReference type="InterPro" id="IPR014710">
    <property type="entry name" value="RmlC-like_jellyroll"/>
</dbReference>
<comment type="pathway">
    <text evidence="7">Cofactor biosynthesis; NAD(+) biosynthesis; quinolinate from L-kynurenine: step 3/3.</text>
</comment>
<dbReference type="EC" id="1.13.11.6" evidence="7"/>
<evidence type="ECO:0000256" key="4">
    <source>
        <dbReference type="ARBA" id="ARBA00022964"/>
    </source>
</evidence>
<evidence type="ECO:0000256" key="3">
    <source>
        <dbReference type="ARBA" id="ARBA00022723"/>
    </source>
</evidence>
<dbReference type="GO" id="GO:0019805">
    <property type="term" value="P:quinolinate biosynthetic process"/>
    <property type="evidence" value="ECO:0007669"/>
    <property type="project" value="UniProtKB-UniRule"/>
</dbReference>
<dbReference type="GO" id="GO:0000334">
    <property type="term" value="F:3-hydroxyanthranilate 3,4-dioxygenase activity"/>
    <property type="evidence" value="ECO:0007669"/>
    <property type="project" value="UniProtKB-UniRule"/>
</dbReference>
<dbReference type="AlphaFoldDB" id="A0A0F6TSL9"/>
<evidence type="ECO:0000313" key="9">
    <source>
        <dbReference type="Proteomes" id="UP000034071"/>
    </source>
</evidence>
<dbReference type="Gene3D" id="2.60.120.10">
    <property type="entry name" value="Jelly Rolls"/>
    <property type="match status" value="1"/>
</dbReference>
<comment type="subunit">
    <text evidence="7">Homodimer.</text>
</comment>
<dbReference type="EMBL" id="CP010975">
    <property type="protein sequence ID" value="AKE52917.1"/>
    <property type="molecule type" value="Genomic_DNA"/>
</dbReference>
<feature type="binding site" evidence="7">
    <location>
        <position position="165"/>
    </location>
    <ligand>
        <name>Fe cation</name>
        <dbReference type="ChEBI" id="CHEBI:24875"/>
        <label>2</label>
    </ligand>
</feature>
<feature type="binding site" evidence="7">
    <location>
        <position position="61"/>
    </location>
    <ligand>
        <name>Fe cation</name>
        <dbReference type="ChEBI" id="CHEBI:24875"/>
        <label>1</label>
        <note>catalytic</note>
    </ligand>
</feature>
<keyword evidence="2 7" id="KW-0662">Pyridine nucleotide biosynthesis</keyword>
<dbReference type="STRING" id="914150.TQ33_1986"/>
<dbReference type="GO" id="GO:0043420">
    <property type="term" value="P:anthranilate metabolic process"/>
    <property type="evidence" value="ECO:0007669"/>
    <property type="project" value="UniProtKB-UniRule"/>
</dbReference>
<feature type="binding site" evidence="7">
    <location>
        <position position="55"/>
    </location>
    <ligand>
        <name>Fe cation</name>
        <dbReference type="ChEBI" id="CHEBI:24875"/>
        <label>1</label>
        <note>catalytic</note>
    </ligand>
</feature>
<dbReference type="UniPathway" id="UPA00253">
    <property type="reaction ID" value="UER00330"/>
</dbReference>
<proteinExistence type="inferred from homology"/>
<evidence type="ECO:0000256" key="6">
    <source>
        <dbReference type="ARBA" id="ARBA00023004"/>
    </source>
</evidence>
<comment type="catalytic activity">
    <reaction evidence="7">
        <text>3-hydroxyanthranilate + O2 = (2Z,4Z)-2-amino-3-carboxymuconate 6-semialdehyde</text>
        <dbReference type="Rhea" id="RHEA:17953"/>
        <dbReference type="ChEBI" id="CHEBI:15379"/>
        <dbReference type="ChEBI" id="CHEBI:36559"/>
        <dbReference type="ChEBI" id="CHEBI:77612"/>
        <dbReference type="EC" id="1.13.11.6"/>
    </reaction>
</comment>
<dbReference type="CDD" id="cd06123">
    <property type="entry name" value="cupin_HAO"/>
    <property type="match status" value="1"/>
</dbReference>
<dbReference type="OrthoDB" id="5002379at2"/>
<feature type="binding site" evidence="7">
    <location>
        <position position="168"/>
    </location>
    <ligand>
        <name>Fe cation</name>
        <dbReference type="ChEBI" id="CHEBI:24875"/>
        <label>2</label>
    </ligand>
</feature>
<keyword evidence="5 7" id="KW-0560">Oxidoreductase</keyword>
<evidence type="ECO:0000313" key="8">
    <source>
        <dbReference type="EMBL" id="AKE52917.1"/>
    </source>
</evidence>
<dbReference type="HAMAP" id="MF_00825">
    <property type="entry name" value="3_HAO"/>
    <property type="match status" value="1"/>
</dbReference>
<evidence type="ECO:0000256" key="7">
    <source>
        <dbReference type="HAMAP-Rule" id="MF_00825"/>
    </source>
</evidence>
<dbReference type="Pfam" id="PF06052">
    <property type="entry name" value="3-HAO"/>
    <property type="match status" value="1"/>
</dbReference>
<keyword evidence="4 7" id="KW-0223">Dioxygenase</keyword>
<dbReference type="PATRIC" id="fig|914150.5.peg.2014"/>
<dbReference type="NCBIfam" id="NF009763">
    <property type="entry name" value="PRK13264.1"/>
    <property type="match status" value="1"/>
</dbReference>
<accession>A0A0F6TSL9</accession>
<keyword evidence="3 7" id="KW-0479">Metal-binding</keyword>
<dbReference type="HOGENOM" id="CLU_095765_0_0_6"/>
<dbReference type="KEGG" id="kge:TQ33_1986"/>
<feature type="binding site" evidence="7">
    <location>
        <position position="128"/>
    </location>
    <ligand>
        <name>Fe cation</name>
        <dbReference type="ChEBI" id="CHEBI:24875"/>
        <label>2</label>
    </ligand>
</feature>
<organism evidence="8 9">
    <name type="scientific">Kangiella geojedonensis</name>
    <dbReference type="NCBI Taxonomy" id="914150"/>
    <lineage>
        <taxon>Bacteria</taxon>
        <taxon>Pseudomonadati</taxon>
        <taxon>Pseudomonadota</taxon>
        <taxon>Gammaproteobacteria</taxon>
        <taxon>Kangiellales</taxon>
        <taxon>Kangiellaceae</taxon>
        <taxon>Kangiella</taxon>
    </lineage>
</organism>
<dbReference type="GO" id="GO:0006569">
    <property type="term" value="P:L-tryptophan catabolic process"/>
    <property type="evidence" value="ECO:0007669"/>
    <property type="project" value="UniProtKB-UniRule"/>
</dbReference>
<name>A0A0F6TSL9_9GAMM</name>
<dbReference type="GO" id="GO:0009435">
    <property type="term" value="P:NAD+ biosynthetic process"/>
    <property type="evidence" value="ECO:0007669"/>
    <property type="project" value="UniProtKB-UniPathway"/>
</dbReference>